<evidence type="ECO:0000313" key="2">
    <source>
        <dbReference type="Proteomes" id="UP001148737"/>
    </source>
</evidence>
<proteinExistence type="predicted"/>
<dbReference type="Proteomes" id="UP001148737">
    <property type="component" value="Unassembled WGS sequence"/>
</dbReference>
<accession>A0ACC1QFN1</accession>
<name>A0ACC1QFN1_9HYPO</name>
<organism evidence="1 2">
    <name type="scientific">Lecanicillium saksenae</name>
    <dbReference type="NCBI Taxonomy" id="468837"/>
    <lineage>
        <taxon>Eukaryota</taxon>
        <taxon>Fungi</taxon>
        <taxon>Dikarya</taxon>
        <taxon>Ascomycota</taxon>
        <taxon>Pezizomycotina</taxon>
        <taxon>Sordariomycetes</taxon>
        <taxon>Hypocreomycetidae</taxon>
        <taxon>Hypocreales</taxon>
        <taxon>Cordycipitaceae</taxon>
        <taxon>Lecanicillium</taxon>
    </lineage>
</organism>
<sequence>MDSPKPYNSGALAIQGRPRAWWWSWWWAGGAGNSGGGGGDTERLKAARVGTVVDEQVADFDAALFAAAAGMCDNVKVAHGGVVIDKRFERASEHGFDRRLLFDYGTMNGGLRRILMLA</sequence>
<comment type="caution">
    <text evidence="1">The sequence shown here is derived from an EMBL/GenBank/DDBJ whole genome shotgun (WGS) entry which is preliminary data.</text>
</comment>
<protein>
    <submittedName>
        <fullName evidence="1">Uncharacterized protein</fullName>
    </submittedName>
</protein>
<dbReference type="EMBL" id="JANAKD010002349">
    <property type="protein sequence ID" value="KAJ3473859.1"/>
    <property type="molecule type" value="Genomic_DNA"/>
</dbReference>
<evidence type="ECO:0000313" key="1">
    <source>
        <dbReference type="EMBL" id="KAJ3473859.1"/>
    </source>
</evidence>
<gene>
    <name evidence="1" type="ORF">NLG97_g10099</name>
</gene>
<keyword evidence="2" id="KW-1185">Reference proteome</keyword>
<reference evidence="1" key="1">
    <citation type="submission" date="2022-07" db="EMBL/GenBank/DDBJ databases">
        <title>Genome Sequence of Lecanicillium saksenae.</title>
        <authorList>
            <person name="Buettner E."/>
        </authorList>
    </citation>
    <scope>NUCLEOTIDE SEQUENCE</scope>
    <source>
        <strain evidence="1">VT-O1</strain>
    </source>
</reference>